<sequence length="209" mass="20608">MRSFSVLATVACAALSYAAPLVNVATSADITPVANVDAEVHVRTSTNLVEVITQVNLDVSIAIAPLTFITSANSTLAAVQPVVDNVKAILVRAIGDVKTLASGVAGGGILGTVTGGLLSVTEVAGSLADLVNLVLGTVGAVLNVVSGADKTVIETLLKEVAGLVGDLLQVVLPLAGGLVTALLPLIGSSITVARTLGVTSLLAGLGLGL</sequence>
<reference evidence="2" key="1">
    <citation type="journal article" date="2021" name="Genome Biol. Evol.">
        <title>The assembled and annotated genome of the fairy-ring fungus Marasmius oreades.</title>
        <authorList>
            <person name="Hiltunen M."/>
            <person name="Ament-Velasquez S.L."/>
            <person name="Johannesson H."/>
        </authorList>
    </citation>
    <scope>NUCLEOTIDE SEQUENCE</scope>
    <source>
        <strain evidence="2">03SP1</strain>
    </source>
</reference>
<dbReference type="AlphaFoldDB" id="A0A9P7S4D2"/>
<dbReference type="OrthoDB" id="3265564at2759"/>
<evidence type="ECO:0000313" key="3">
    <source>
        <dbReference type="Proteomes" id="UP001049176"/>
    </source>
</evidence>
<dbReference type="KEGG" id="more:E1B28_005845"/>
<organism evidence="2 3">
    <name type="scientific">Marasmius oreades</name>
    <name type="common">fairy-ring Marasmius</name>
    <dbReference type="NCBI Taxonomy" id="181124"/>
    <lineage>
        <taxon>Eukaryota</taxon>
        <taxon>Fungi</taxon>
        <taxon>Dikarya</taxon>
        <taxon>Basidiomycota</taxon>
        <taxon>Agaricomycotina</taxon>
        <taxon>Agaricomycetes</taxon>
        <taxon>Agaricomycetidae</taxon>
        <taxon>Agaricales</taxon>
        <taxon>Marasmiineae</taxon>
        <taxon>Marasmiaceae</taxon>
        <taxon>Marasmius</taxon>
    </lineage>
</organism>
<evidence type="ECO:0000313" key="2">
    <source>
        <dbReference type="EMBL" id="KAG7095055.1"/>
    </source>
</evidence>
<gene>
    <name evidence="2" type="ORF">E1B28_005845</name>
</gene>
<keyword evidence="1" id="KW-0732">Signal</keyword>
<protein>
    <submittedName>
        <fullName evidence="2">Uncharacterized protein</fullName>
    </submittedName>
</protein>
<proteinExistence type="predicted"/>
<accession>A0A9P7S4D2</accession>
<dbReference type="RefSeq" id="XP_043011525.1">
    <property type="nucleotide sequence ID" value="XM_043150437.1"/>
</dbReference>
<feature type="signal peptide" evidence="1">
    <location>
        <begin position="1"/>
        <end position="18"/>
    </location>
</feature>
<name>A0A9P7S4D2_9AGAR</name>
<feature type="chain" id="PRO_5040223227" evidence="1">
    <location>
        <begin position="19"/>
        <end position="209"/>
    </location>
</feature>
<dbReference type="Proteomes" id="UP001049176">
    <property type="component" value="Chromosome 3"/>
</dbReference>
<evidence type="ECO:0000256" key="1">
    <source>
        <dbReference type="SAM" id="SignalP"/>
    </source>
</evidence>
<keyword evidence="3" id="KW-1185">Reference proteome</keyword>
<comment type="caution">
    <text evidence="2">The sequence shown here is derived from an EMBL/GenBank/DDBJ whole genome shotgun (WGS) entry which is preliminary data.</text>
</comment>
<dbReference type="EMBL" id="CM032183">
    <property type="protein sequence ID" value="KAG7095055.1"/>
    <property type="molecule type" value="Genomic_DNA"/>
</dbReference>
<dbReference type="GeneID" id="66074921"/>